<dbReference type="EMBL" id="UINC01120735">
    <property type="protein sequence ID" value="SVC95401.1"/>
    <property type="molecule type" value="Genomic_DNA"/>
</dbReference>
<dbReference type="SUPFAM" id="SSF53448">
    <property type="entry name" value="Nucleotide-diphospho-sugar transferases"/>
    <property type="match status" value="1"/>
</dbReference>
<protein>
    <recommendedName>
        <fullName evidence="1">Glycosyltransferase 2-like domain-containing protein</fullName>
    </recommendedName>
</protein>
<gene>
    <name evidence="2" type="ORF">METZ01_LOCUS348255</name>
</gene>
<accession>A0A382RFQ4</accession>
<dbReference type="InterPro" id="IPR029044">
    <property type="entry name" value="Nucleotide-diphossugar_trans"/>
</dbReference>
<dbReference type="PANTHER" id="PTHR43685">
    <property type="entry name" value="GLYCOSYLTRANSFERASE"/>
    <property type="match status" value="1"/>
</dbReference>
<dbReference type="InterPro" id="IPR001173">
    <property type="entry name" value="Glyco_trans_2-like"/>
</dbReference>
<organism evidence="2">
    <name type="scientific">marine metagenome</name>
    <dbReference type="NCBI Taxonomy" id="408172"/>
    <lineage>
        <taxon>unclassified sequences</taxon>
        <taxon>metagenomes</taxon>
        <taxon>ecological metagenomes</taxon>
    </lineage>
</organism>
<dbReference type="AlphaFoldDB" id="A0A382RFQ4"/>
<evidence type="ECO:0000313" key="2">
    <source>
        <dbReference type="EMBL" id="SVC95401.1"/>
    </source>
</evidence>
<dbReference type="Pfam" id="PF00535">
    <property type="entry name" value="Glycos_transf_2"/>
    <property type="match status" value="1"/>
</dbReference>
<dbReference type="InterPro" id="IPR050834">
    <property type="entry name" value="Glycosyltransf_2"/>
</dbReference>
<evidence type="ECO:0000259" key="1">
    <source>
        <dbReference type="Pfam" id="PF00535"/>
    </source>
</evidence>
<name>A0A382RFQ4_9ZZZZ</name>
<dbReference type="Gene3D" id="3.90.550.10">
    <property type="entry name" value="Spore Coat Polysaccharide Biosynthesis Protein SpsA, Chain A"/>
    <property type="match status" value="1"/>
</dbReference>
<feature type="domain" description="Glycosyltransferase 2-like" evidence="1">
    <location>
        <begin position="22"/>
        <end position="143"/>
    </location>
</feature>
<reference evidence="2" key="1">
    <citation type="submission" date="2018-05" db="EMBL/GenBank/DDBJ databases">
        <authorList>
            <person name="Lanie J.A."/>
            <person name="Ng W.-L."/>
            <person name="Kazmierczak K.M."/>
            <person name="Andrzejewski T.M."/>
            <person name="Davidsen T.M."/>
            <person name="Wayne K.J."/>
            <person name="Tettelin H."/>
            <person name="Glass J.I."/>
            <person name="Rusch D."/>
            <person name="Podicherti R."/>
            <person name="Tsui H.-C.T."/>
            <person name="Winkler M.E."/>
        </authorList>
    </citation>
    <scope>NUCLEOTIDE SEQUENCE</scope>
</reference>
<sequence>MRPYKEENIFCDLDETSMPDISAIIPVFNRPQDLQRLLTSFKLLDYGGRLTVIVADDASTDDYLAIYNRFNKDCPHIELQTIKMPTNQGPAVARNIAIKKAVSKYVWFLDSDSEIFQSEMLTRAVEIFKRESIIKGVGEEVYLFDGKAWTQQFKWYPSYLFDVSFSAFEKSPAGYRYLIPSSNLIVERTLFDEIGLFNPEFTSLEDKDICCRIRKKGYKLYACKEVAAYHH</sequence>
<feature type="non-terminal residue" evidence="2">
    <location>
        <position position="231"/>
    </location>
</feature>
<dbReference type="PANTHER" id="PTHR43685:SF2">
    <property type="entry name" value="GLYCOSYLTRANSFERASE 2-LIKE DOMAIN-CONTAINING PROTEIN"/>
    <property type="match status" value="1"/>
</dbReference>
<proteinExistence type="predicted"/>